<evidence type="ECO:0000256" key="9">
    <source>
        <dbReference type="ARBA" id="ARBA00022963"/>
    </source>
</evidence>
<dbReference type="PANTHER" id="PTHR45792:SF8">
    <property type="entry name" value="DIACYLGLYCEROL LIPASE-ALPHA"/>
    <property type="match status" value="1"/>
</dbReference>
<evidence type="ECO:0000256" key="3">
    <source>
        <dbReference type="ARBA" id="ARBA00022475"/>
    </source>
</evidence>
<evidence type="ECO:0000313" key="18">
    <source>
        <dbReference type="EMBL" id="EWM27693.1"/>
    </source>
</evidence>
<keyword evidence="9" id="KW-0442">Lipid degradation</keyword>
<dbReference type="Proteomes" id="UP000019335">
    <property type="component" value="Chromosome 6"/>
</dbReference>
<protein>
    <recommendedName>
        <fullName evidence="14">sn-1-specific diacylglycerol lipase</fullName>
        <ecNumber evidence="14">3.1.1.116</ecNumber>
    </recommendedName>
</protein>
<feature type="compositionally biased region" description="Basic and acidic residues" evidence="15">
    <location>
        <begin position="30"/>
        <end position="43"/>
    </location>
</feature>
<feature type="transmembrane region" description="Helical" evidence="16">
    <location>
        <begin position="484"/>
        <end position="505"/>
    </location>
</feature>
<reference evidence="18 19" key="1">
    <citation type="journal article" date="2014" name="Mol. Plant">
        <title>Chromosome Scale Genome Assembly and Transcriptome Profiling of Nannochloropsis gaditana in Nitrogen Depletion.</title>
        <authorList>
            <person name="Corteggiani Carpinelli E."/>
            <person name="Telatin A."/>
            <person name="Vitulo N."/>
            <person name="Forcato C."/>
            <person name="D'Angelo M."/>
            <person name="Schiavon R."/>
            <person name="Vezzi A."/>
            <person name="Giacometti G.M."/>
            <person name="Morosinotto T."/>
            <person name="Valle G."/>
        </authorList>
    </citation>
    <scope>NUCLEOTIDE SEQUENCE [LARGE SCALE GENOMIC DNA]</scope>
    <source>
        <strain evidence="18 19">B-31</strain>
    </source>
</reference>
<evidence type="ECO:0000256" key="14">
    <source>
        <dbReference type="ARBA" id="ARBA00026104"/>
    </source>
</evidence>
<keyword evidence="7" id="KW-0378">Hydrolase</keyword>
<keyword evidence="5 16" id="KW-0812">Transmembrane</keyword>
<comment type="catalytic activity">
    <reaction evidence="13">
        <text>a 1,2-diacyl-sn-glycerol + H2O = a 2-acylglycerol + a fatty acid + H(+)</text>
        <dbReference type="Rhea" id="RHEA:33275"/>
        <dbReference type="ChEBI" id="CHEBI:15377"/>
        <dbReference type="ChEBI" id="CHEBI:15378"/>
        <dbReference type="ChEBI" id="CHEBI:17389"/>
        <dbReference type="ChEBI" id="CHEBI:17815"/>
        <dbReference type="ChEBI" id="CHEBI:28868"/>
        <dbReference type="EC" id="3.1.1.116"/>
    </reaction>
    <physiologicalReaction direction="left-to-right" evidence="13">
        <dbReference type="Rhea" id="RHEA:33276"/>
    </physiologicalReaction>
</comment>
<feature type="region of interest" description="Disordered" evidence="15">
    <location>
        <begin position="380"/>
        <end position="405"/>
    </location>
</feature>
<keyword evidence="3" id="KW-1003">Cell membrane</keyword>
<keyword evidence="12 16" id="KW-0472">Membrane</keyword>
<dbReference type="InterPro" id="IPR052214">
    <property type="entry name" value="DAG_Lipase-Related"/>
</dbReference>
<dbReference type="Pfam" id="PF01764">
    <property type="entry name" value="Lipase_3"/>
    <property type="match status" value="1"/>
</dbReference>
<evidence type="ECO:0000256" key="1">
    <source>
        <dbReference type="ARBA" id="ARBA00001913"/>
    </source>
</evidence>
<proteinExistence type="predicted"/>
<evidence type="ECO:0000259" key="17">
    <source>
        <dbReference type="Pfam" id="PF01764"/>
    </source>
</evidence>
<gene>
    <name evidence="18" type="ORF">Naga_100104g14</name>
</gene>
<evidence type="ECO:0000256" key="16">
    <source>
        <dbReference type="SAM" id="Phobius"/>
    </source>
</evidence>
<dbReference type="PANTHER" id="PTHR45792">
    <property type="entry name" value="DIACYLGLYCEROL LIPASE HOMOLOG-RELATED"/>
    <property type="match status" value="1"/>
</dbReference>
<evidence type="ECO:0000256" key="2">
    <source>
        <dbReference type="ARBA" id="ARBA00004651"/>
    </source>
</evidence>
<name>W7TW01_9STRA</name>
<evidence type="ECO:0000313" key="19">
    <source>
        <dbReference type="Proteomes" id="UP000019335"/>
    </source>
</evidence>
<keyword evidence="11" id="KW-0443">Lipid metabolism</keyword>
<evidence type="ECO:0000256" key="5">
    <source>
        <dbReference type="ARBA" id="ARBA00022692"/>
    </source>
</evidence>
<feature type="transmembrane region" description="Helical" evidence="16">
    <location>
        <begin position="212"/>
        <end position="233"/>
    </location>
</feature>
<feature type="region of interest" description="Disordered" evidence="15">
    <location>
        <begin position="23"/>
        <end position="52"/>
    </location>
</feature>
<evidence type="ECO:0000256" key="7">
    <source>
        <dbReference type="ARBA" id="ARBA00022801"/>
    </source>
</evidence>
<feature type="transmembrane region" description="Helical" evidence="16">
    <location>
        <begin position="545"/>
        <end position="566"/>
    </location>
</feature>
<comment type="cofactor">
    <cofactor evidence="1">
        <name>Ca(2+)</name>
        <dbReference type="ChEBI" id="CHEBI:29108"/>
    </cofactor>
</comment>
<evidence type="ECO:0000256" key="13">
    <source>
        <dbReference type="ARBA" id="ARBA00024531"/>
    </source>
</evidence>
<evidence type="ECO:0000256" key="8">
    <source>
        <dbReference type="ARBA" id="ARBA00022837"/>
    </source>
</evidence>
<dbReference type="EMBL" id="AZIL01000425">
    <property type="protein sequence ID" value="EWM27693.1"/>
    <property type="molecule type" value="Genomic_DNA"/>
</dbReference>
<dbReference type="InterPro" id="IPR029058">
    <property type="entry name" value="AB_hydrolase_fold"/>
</dbReference>
<comment type="caution">
    <text evidence="18">The sequence shown here is derived from an EMBL/GenBank/DDBJ whole genome shotgun (WGS) entry which is preliminary data.</text>
</comment>
<feature type="transmembrane region" description="Helical" evidence="16">
    <location>
        <begin position="126"/>
        <end position="150"/>
    </location>
</feature>
<organism evidence="18 19">
    <name type="scientific">Nannochloropsis gaditana</name>
    <dbReference type="NCBI Taxonomy" id="72520"/>
    <lineage>
        <taxon>Eukaryota</taxon>
        <taxon>Sar</taxon>
        <taxon>Stramenopiles</taxon>
        <taxon>Ochrophyta</taxon>
        <taxon>Eustigmatophyceae</taxon>
        <taxon>Eustigmatales</taxon>
        <taxon>Monodopsidaceae</taxon>
        <taxon>Nannochloropsis</taxon>
    </lineage>
</organism>
<dbReference type="EC" id="3.1.1.116" evidence="14"/>
<dbReference type="GO" id="GO:0016042">
    <property type="term" value="P:lipid catabolic process"/>
    <property type="evidence" value="ECO:0007669"/>
    <property type="project" value="UniProtKB-KW"/>
</dbReference>
<dbReference type="OrthoDB" id="58570at2759"/>
<feature type="transmembrane region" description="Helical" evidence="16">
    <location>
        <begin position="454"/>
        <end position="478"/>
    </location>
</feature>
<dbReference type="SUPFAM" id="SSF53474">
    <property type="entry name" value="alpha/beta-Hydrolases"/>
    <property type="match status" value="1"/>
</dbReference>
<dbReference type="GO" id="GO:0016298">
    <property type="term" value="F:lipase activity"/>
    <property type="evidence" value="ECO:0007669"/>
    <property type="project" value="TreeGrafter"/>
</dbReference>
<sequence>MLPQLPPPALDEEPLLRRPLLLLDTSNEDEAPKGRSTTESEKHTLRRHRHGVHYSSSSRSIFIRLSSDRLVKVTQQNENDEWDSDSDEQKERRLQARVLQFGACGLRVCGHNVCWGGISAALKIVWAYYFFNWAIIFLALAVCTLISIVYEALETGDSLGQAAIVVGLSPVISLLWLFFSFVYNVLFWGVWEDFFDMEASLAALRGNLQSTFSKNCLTTTVTFCINVPVLFSLVVFGMQLKKTASGWLWRTQFFLSFASNVLLAFLFFAGALIGQDHSILKPCPRKAPTGGEKRNGFPHSSGIIWGCIGWCRRAGRVVAHGLLHTEASRAVRIYVRSTIDGGGALSNKVSTWGRYAAQSFLPEPVDLEGGSSDPYQEKWREEALEPSSAEEPKNSENKVEDEEDIEERRSYQRRRRLLSGHGVKPWPTPWHLGWYCVQWCGGGRSGARLDERRCFPTIVSLPWTLLLLSALILLAYTAVSVRAYVLFAFIISYFMAVPLLHAVLARLIALYCSPVGLLALDVALTLCLVTGFLLCLSLASYYLGAAVIVVILLSNCLVLLAHIPAIRDRKLPPPRTHEEGLAFHTKARTHAIVTTARKWTFASIIFLLLLVLTLRTVPENYQAAHAAYRAARGSWKRPPSPANHRSNDTAPRSDVVQAPQPYAFCEQTFSRDRLSVLDLAHVSNAAYMEQAELQSYLAEHVPRHHFSNVSLVDLGQYGPVTYMFDLPHSRVLVWGIRGTNALFDLFQDLDAYSEAILIQLCTSLFPLYASPMFQPLLNKFVGTPSHLVETLATLKGVLLNHHLGGQRFSDSRSTGSSHGTEAVGNAVRYYYDALSNYITSTILSNPYYQGYELLFTGHSLGGGVAQIVAARLEGVAVVFSAPGVVLSRKKFKISLDNIDAYAINVWAVGDLVPLIDEQSVKSQQVRCSHERFSYHCHSILHTIDEIEGSCKDEEGP</sequence>
<evidence type="ECO:0000256" key="11">
    <source>
        <dbReference type="ARBA" id="ARBA00023098"/>
    </source>
</evidence>
<comment type="subcellular location">
    <subcellularLocation>
        <location evidence="2">Cell membrane</location>
        <topology evidence="2">Multi-pass membrane protein</topology>
    </subcellularLocation>
</comment>
<keyword evidence="10 16" id="KW-1133">Transmembrane helix</keyword>
<keyword evidence="4" id="KW-0597">Phosphoprotein</keyword>
<feature type="transmembrane region" description="Helical" evidence="16">
    <location>
        <begin position="599"/>
        <end position="617"/>
    </location>
</feature>
<dbReference type="CDD" id="cd00741">
    <property type="entry name" value="Lipase"/>
    <property type="match status" value="1"/>
</dbReference>
<dbReference type="AlphaFoldDB" id="W7TW01"/>
<keyword evidence="19" id="KW-1185">Reference proteome</keyword>
<feature type="domain" description="Fungal lipase-type" evidence="17">
    <location>
        <begin position="845"/>
        <end position="875"/>
    </location>
</feature>
<accession>W7TW01</accession>
<dbReference type="GO" id="GO:0005886">
    <property type="term" value="C:plasma membrane"/>
    <property type="evidence" value="ECO:0007669"/>
    <property type="project" value="UniProtKB-SubCell"/>
</dbReference>
<feature type="transmembrane region" description="Helical" evidence="16">
    <location>
        <begin position="517"/>
        <end position="539"/>
    </location>
</feature>
<dbReference type="InterPro" id="IPR002921">
    <property type="entry name" value="Fungal_lipase-type"/>
</dbReference>
<dbReference type="GO" id="GO:0046872">
    <property type="term" value="F:metal ion binding"/>
    <property type="evidence" value="ECO:0007669"/>
    <property type="project" value="UniProtKB-KW"/>
</dbReference>
<feature type="transmembrane region" description="Helical" evidence="16">
    <location>
        <begin position="253"/>
        <end position="273"/>
    </location>
</feature>
<keyword evidence="8" id="KW-0106">Calcium</keyword>
<keyword evidence="6" id="KW-0479">Metal-binding</keyword>
<evidence type="ECO:0000256" key="6">
    <source>
        <dbReference type="ARBA" id="ARBA00022723"/>
    </source>
</evidence>
<evidence type="ECO:0000256" key="15">
    <source>
        <dbReference type="SAM" id="MobiDB-lite"/>
    </source>
</evidence>
<feature type="transmembrane region" description="Helical" evidence="16">
    <location>
        <begin position="162"/>
        <end position="191"/>
    </location>
</feature>
<evidence type="ECO:0000256" key="10">
    <source>
        <dbReference type="ARBA" id="ARBA00022989"/>
    </source>
</evidence>
<evidence type="ECO:0000256" key="12">
    <source>
        <dbReference type="ARBA" id="ARBA00023136"/>
    </source>
</evidence>
<feature type="region of interest" description="Disordered" evidence="15">
    <location>
        <begin position="634"/>
        <end position="653"/>
    </location>
</feature>
<dbReference type="Gene3D" id="3.40.50.1820">
    <property type="entry name" value="alpha/beta hydrolase"/>
    <property type="match status" value="1"/>
</dbReference>
<evidence type="ECO:0000256" key="4">
    <source>
        <dbReference type="ARBA" id="ARBA00022553"/>
    </source>
</evidence>